<proteinExistence type="predicted"/>
<organism evidence="1 2">
    <name type="scientific">Roseburia porci</name>
    <dbReference type="NCBI Taxonomy" id="2605790"/>
    <lineage>
        <taxon>Bacteria</taxon>
        <taxon>Bacillati</taxon>
        <taxon>Bacillota</taxon>
        <taxon>Clostridia</taxon>
        <taxon>Lachnospirales</taxon>
        <taxon>Lachnospiraceae</taxon>
        <taxon>Roseburia</taxon>
    </lineage>
</organism>
<evidence type="ECO:0000313" key="1">
    <source>
        <dbReference type="EMBL" id="MST74172.1"/>
    </source>
</evidence>
<dbReference type="Proteomes" id="UP000474024">
    <property type="component" value="Unassembled WGS sequence"/>
</dbReference>
<accession>A0A6L5YPV9</accession>
<sequence>MSKKIKKKKENYLDHVFSHAAAVEWDCDEKGNVTLIIENKGFFNRIAQKLIKKPEKTQVHLDKIGSFIWMKFDGTRSVYEIAMEVKREFGQKADPLYDRLLTYMEMLRAQGFIQ</sequence>
<comment type="caution">
    <text evidence="1">The sequence shown here is derived from an EMBL/GenBank/DDBJ whole genome shotgun (WGS) entry which is preliminary data.</text>
</comment>
<dbReference type="EMBL" id="VUNI01000004">
    <property type="protein sequence ID" value="MST74172.1"/>
    <property type="molecule type" value="Genomic_DNA"/>
</dbReference>
<protein>
    <submittedName>
        <fullName evidence="1">PqqD family protein</fullName>
    </submittedName>
</protein>
<dbReference type="Gene3D" id="1.10.10.1150">
    <property type="entry name" value="Coenzyme PQQ synthesis protein D (PqqD)"/>
    <property type="match status" value="1"/>
</dbReference>
<dbReference type="InterPro" id="IPR008792">
    <property type="entry name" value="PQQD"/>
</dbReference>
<name>A0A6L5YPV9_9FIRM</name>
<dbReference type="Pfam" id="PF05402">
    <property type="entry name" value="PqqD"/>
    <property type="match status" value="1"/>
</dbReference>
<gene>
    <name evidence="1" type="ORF">FYJ75_03850</name>
</gene>
<dbReference type="InterPro" id="IPR041881">
    <property type="entry name" value="PqqD_sf"/>
</dbReference>
<keyword evidence="2" id="KW-1185">Reference proteome</keyword>
<dbReference type="RefSeq" id="WP_154429036.1">
    <property type="nucleotide sequence ID" value="NZ_VUNI01000004.1"/>
</dbReference>
<dbReference type="AlphaFoldDB" id="A0A6L5YPV9"/>
<reference evidence="1 2" key="1">
    <citation type="submission" date="2019-08" db="EMBL/GenBank/DDBJ databases">
        <title>In-depth cultivation of the pig gut microbiome towards novel bacterial diversity and tailored functional studies.</title>
        <authorList>
            <person name="Wylensek D."/>
            <person name="Hitch T.C.A."/>
            <person name="Clavel T."/>
        </authorList>
    </citation>
    <scope>NUCLEOTIDE SEQUENCE [LARGE SCALE GENOMIC DNA]</scope>
    <source>
        <strain evidence="1 2">MUC/MUC-530-WT-4D</strain>
    </source>
</reference>
<evidence type="ECO:0000313" key="2">
    <source>
        <dbReference type="Proteomes" id="UP000474024"/>
    </source>
</evidence>